<accession>A0A316A6Y8</accession>
<gene>
    <name evidence="1" type="ORF">BXY45_1155</name>
</gene>
<evidence type="ECO:0000313" key="1">
    <source>
        <dbReference type="EMBL" id="PWJ52988.1"/>
    </source>
</evidence>
<keyword evidence="2" id="KW-1185">Reference proteome</keyword>
<comment type="caution">
    <text evidence="1">The sequence shown here is derived from an EMBL/GenBank/DDBJ whole genome shotgun (WGS) entry which is preliminary data.</text>
</comment>
<dbReference type="AlphaFoldDB" id="A0A316A6Y8"/>
<dbReference type="RefSeq" id="WP_146211179.1">
    <property type="nucleotide sequence ID" value="NZ_QGDQ01000015.1"/>
</dbReference>
<dbReference type="OrthoDB" id="5191536at2"/>
<organism evidence="1 2">
    <name type="scientific">Quadrisphaera granulorum</name>
    <dbReference type="NCBI Taxonomy" id="317664"/>
    <lineage>
        <taxon>Bacteria</taxon>
        <taxon>Bacillati</taxon>
        <taxon>Actinomycetota</taxon>
        <taxon>Actinomycetes</taxon>
        <taxon>Kineosporiales</taxon>
        <taxon>Kineosporiaceae</taxon>
        <taxon>Quadrisphaera</taxon>
    </lineage>
</organism>
<dbReference type="Proteomes" id="UP000245469">
    <property type="component" value="Unassembled WGS sequence"/>
</dbReference>
<proteinExistence type="predicted"/>
<dbReference type="EMBL" id="QGDQ01000015">
    <property type="protein sequence ID" value="PWJ52988.1"/>
    <property type="molecule type" value="Genomic_DNA"/>
</dbReference>
<name>A0A316A6Y8_9ACTN</name>
<sequence length="82" mass="8576">MSGARSWDLTVPEDDAELGAELRRHGVVPGQRLRVVALSADEGLDGVGPEQGRFRFAGLIENAPSDLAANADGYLAGGFGRP</sequence>
<reference evidence="1 2" key="1">
    <citation type="submission" date="2018-03" db="EMBL/GenBank/DDBJ databases">
        <title>Genomic Encyclopedia of Archaeal and Bacterial Type Strains, Phase II (KMG-II): from individual species to whole genera.</title>
        <authorList>
            <person name="Goeker M."/>
        </authorList>
    </citation>
    <scope>NUCLEOTIDE SEQUENCE [LARGE SCALE GENOMIC DNA]</scope>
    <source>
        <strain evidence="1 2">DSM 44889</strain>
    </source>
</reference>
<evidence type="ECO:0000313" key="2">
    <source>
        <dbReference type="Proteomes" id="UP000245469"/>
    </source>
</evidence>
<protein>
    <submittedName>
        <fullName evidence="1">Uncharacterized protein</fullName>
    </submittedName>
</protein>